<dbReference type="InterPro" id="IPR050416">
    <property type="entry name" value="FAD-linked_Oxidoreductase"/>
</dbReference>
<dbReference type="Pfam" id="PF01565">
    <property type="entry name" value="FAD_binding_4"/>
    <property type="match status" value="1"/>
</dbReference>
<dbReference type="PROSITE" id="PS51387">
    <property type="entry name" value="FAD_PCMH"/>
    <property type="match status" value="1"/>
</dbReference>
<name>A0ABQ0G2E2_9PEZI</name>
<dbReference type="GeneID" id="98172804"/>
<evidence type="ECO:0000259" key="6">
    <source>
        <dbReference type="PROSITE" id="PS51387"/>
    </source>
</evidence>
<keyword evidence="2" id="KW-0285">Flavoprotein</keyword>
<keyword evidence="3" id="KW-0274">FAD</keyword>
<gene>
    <name evidence="7" type="ORF">MFIFM68171_02059</name>
</gene>
<dbReference type="PANTHER" id="PTHR42973">
    <property type="entry name" value="BINDING OXIDOREDUCTASE, PUTATIVE (AFU_ORTHOLOGUE AFUA_1G17690)-RELATED"/>
    <property type="match status" value="1"/>
</dbReference>
<sequence>MAPADHSNKPASPKASDNDIEVAKERYKKDTWWRNLIPAAIVGLVAFVAGTKTPPSSTVAPMSRGLQKRLDAVCAGVDDCVRYPLRDEDFYTWVNPFNKAYLLTPAAVVRPDTAETVSKVVRCASENGSKVQGMAGADGAVAIDLQKLRYVIVDEKTQNARIGGGSRLGDIDILLGDRTFAHGVCPGVGIGGHATIGGLGPMSRMWASALDHILAVEVVIANGTIVRAIVE</sequence>
<reference evidence="7 8" key="1">
    <citation type="submission" date="2024-09" db="EMBL/GenBank/DDBJ databases">
        <title>Itraconazole resistance in Madurella fahalii resulting from another homologue of gene encoding cytochrome P450 14-alpha sterol demethylase (CYP51).</title>
        <authorList>
            <person name="Yoshioka I."/>
            <person name="Fahal A.H."/>
            <person name="Kaneko S."/>
            <person name="Yaguchi T."/>
        </authorList>
    </citation>
    <scope>NUCLEOTIDE SEQUENCE [LARGE SCALE GENOMIC DNA]</scope>
    <source>
        <strain evidence="7 8">IFM 68171</strain>
    </source>
</reference>
<dbReference type="RefSeq" id="XP_070913582.1">
    <property type="nucleotide sequence ID" value="XM_071057481.1"/>
</dbReference>
<organism evidence="7 8">
    <name type="scientific">Madurella fahalii</name>
    <dbReference type="NCBI Taxonomy" id="1157608"/>
    <lineage>
        <taxon>Eukaryota</taxon>
        <taxon>Fungi</taxon>
        <taxon>Dikarya</taxon>
        <taxon>Ascomycota</taxon>
        <taxon>Pezizomycotina</taxon>
        <taxon>Sordariomycetes</taxon>
        <taxon>Sordariomycetidae</taxon>
        <taxon>Sordariales</taxon>
        <taxon>Sordariales incertae sedis</taxon>
        <taxon>Madurella</taxon>
    </lineage>
</organism>
<comment type="similarity">
    <text evidence="1">Belongs to the oxygen-dependent FAD-linked oxidoreductase family.</text>
</comment>
<comment type="caution">
    <text evidence="7">The sequence shown here is derived from an EMBL/GenBank/DDBJ whole genome shotgun (WGS) entry which is preliminary data.</text>
</comment>
<dbReference type="InterPro" id="IPR016169">
    <property type="entry name" value="FAD-bd_PCMH_sub2"/>
</dbReference>
<accession>A0ABQ0G2E2</accession>
<dbReference type="Proteomes" id="UP001628179">
    <property type="component" value="Unassembled WGS sequence"/>
</dbReference>
<keyword evidence="4" id="KW-0560">Oxidoreductase</keyword>
<dbReference type="Gene3D" id="3.30.465.10">
    <property type="match status" value="1"/>
</dbReference>
<evidence type="ECO:0000313" key="7">
    <source>
        <dbReference type="EMBL" id="GAB1311849.1"/>
    </source>
</evidence>
<evidence type="ECO:0000256" key="1">
    <source>
        <dbReference type="ARBA" id="ARBA00005466"/>
    </source>
</evidence>
<evidence type="ECO:0000256" key="2">
    <source>
        <dbReference type="ARBA" id="ARBA00022630"/>
    </source>
</evidence>
<evidence type="ECO:0000256" key="3">
    <source>
        <dbReference type="ARBA" id="ARBA00022827"/>
    </source>
</evidence>
<evidence type="ECO:0000256" key="5">
    <source>
        <dbReference type="SAM" id="MobiDB-lite"/>
    </source>
</evidence>
<evidence type="ECO:0000256" key="4">
    <source>
        <dbReference type="ARBA" id="ARBA00023002"/>
    </source>
</evidence>
<dbReference type="InterPro" id="IPR016166">
    <property type="entry name" value="FAD-bd_PCMH"/>
</dbReference>
<feature type="region of interest" description="Disordered" evidence="5">
    <location>
        <begin position="1"/>
        <end position="20"/>
    </location>
</feature>
<feature type="domain" description="FAD-binding PCMH-type" evidence="6">
    <location>
        <begin position="101"/>
        <end position="231"/>
    </location>
</feature>
<protein>
    <recommendedName>
        <fullName evidence="6">FAD-binding PCMH-type domain-containing protein</fullName>
    </recommendedName>
</protein>
<dbReference type="InterPro" id="IPR036318">
    <property type="entry name" value="FAD-bd_PCMH-like_sf"/>
</dbReference>
<dbReference type="SUPFAM" id="SSF56176">
    <property type="entry name" value="FAD-binding/transporter-associated domain-like"/>
    <property type="match status" value="1"/>
</dbReference>
<keyword evidence="8" id="KW-1185">Reference proteome</keyword>
<proteinExistence type="inferred from homology"/>
<dbReference type="PANTHER" id="PTHR42973:SF17">
    <property type="entry name" value="OXIDASE, PUTATIVE (AFU_ORTHOLOGUE AFUA_6G14340)-RELATED"/>
    <property type="match status" value="1"/>
</dbReference>
<evidence type="ECO:0000313" key="8">
    <source>
        <dbReference type="Proteomes" id="UP001628179"/>
    </source>
</evidence>
<dbReference type="InterPro" id="IPR006094">
    <property type="entry name" value="Oxid_FAD_bind_N"/>
</dbReference>
<dbReference type="EMBL" id="BAAFSV010000001">
    <property type="protein sequence ID" value="GAB1311849.1"/>
    <property type="molecule type" value="Genomic_DNA"/>
</dbReference>